<organism evidence="1">
    <name type="scientific">Anguilla anguilla</name>
    <name type="common">European freshwater eel</name>
    <name type="synonym">Muraena anguilla</name>
    <dbReference type="NCBI Taxonomy" id="7936"/>
    <lineage>
        <taxon>Eukaryota</taxon>
        <taxon>Metazoa</taxon>
        <taxon>Chordata</taxon>
        <taxon>Craniata</taxon>
        <taxon>Vertebrata</taxon>
        <taxon>Euteleostomi</taxon>
        <taxon>Actinopterygii</taxon>
        <taxon>Neopterygii</taxon>
        <taxon>Teleostei</taxon>
        <taxon>Anguilliformes</taxon>
        <taxon>Anguillidae</taxon>
        <taxon>Anguilla</taxon>
    </lineage>
</organism>
<reference evidence="1" key="2">
    <citation type="journal article" date="2015" name="Fish Shellfish Immunol.">
        <title>Early steps in the European eel (Anguilla anguilla)-Vibrio vulnificus interaction in the gills: Role of the RtxA13 toxin.</title>
        <authorList>
            <person name="Callol A."/>
            <person name="Pajuelo D."/>
            <person name="Ebbesson L."/>
            <person name="Teles M."/>
            <person name="MacKenzie S."/>
            <person name="Amaro C."/>
        </authorList>
    </citation>
    <scope>NUCLEOTIDE SEQUENCE</scope>
</reference>
<evidence type="ECO:0000313" key="1">
    <source>
        <dbReference type="EMBL" id="JAI08518.1"/>
    </source>
</evidence>
<sequence>MPSVCCCYSRHIVPPRYKDIKIHVNEIFLLSDADYFLKLHLVDDAFFLQFY</sequence>
<dbReference type="AlphaFoldDB" id="A0A0E9Y0K3"/>
<accession>A0A0E9Y0K3</accession>
<name>A0A0E9Y0K3_ANGAN</name>
<proteinExistence type="predicted"/>
<dbReference type="EMBL" id="GBXM01000060">
    <property type="protein sequence ID" value="JAI08518.1"/>
    <property type="molecule type" value="Transcribed_RNA"/>
</dbReference>
<reference evidence="1" key="1">
    <citation type="submission" date="2014-11" db="EMBL/GenBank/DDBJ databases">
        <authorList>
            <person name="Amaro Gonzalez C."/>
        </authorList>
    </citation>
    <scope>NUCLEOTIDE SEQUENCE</scope>
</reference>
<protein>
    <submittedName>
        <fullName evidence="1">Uncharacterized protein</fullName>
    </submittedName>
</protein>